<dbReference type="RefSeq" id="WP_154772755.1">
    <property type="nucleotide sequence ID" value="NZ_JAXHPI010000015.1"/>
</dbReference>
<evidence type="ECO:0000313" key="2">
    <source>
        <dbReference type="EMBL" id="MTD11146.1"/>
    </source>
</evidence>
<evidence type="ECO:0000313" key="3">
    <source>
        <dbReference type="Proteomes" id="UP000473854"/>
    </source>
</evidence>
<evidence type="ECO:0008006" key="4">
    <source>
        <dbReference type="Google" id="ProtNLM"/>
    </source>
</evidence>
<dbReference type="AlphaFoldDB" id="A0A6L6GFE7"/>
<organism evidence="2 3">
    <name type="scientific">Acinetobacter faecalis</name>
    <dbReference type="NCBI Taxonomy" id="2665161"/>
    <lineage>
        <taxon>Bacteria</taxon>
        <taxon>Pseudomonadati</taxon>
        <taxon>Pseudomonadota</taxon>
        <taxon>Gammaproteobacteria</taxon>
        <taxon>Moraxellales</taxon>
        <taxon>Moraxellaceae</taxon>
        <taxon>Acinetobacter</taxon>
    </lineage>
</organism>
<comment type="caution">
    <text evidence="2">The sequence shown here is derived from an EMBL/GenBank/DDBJ whole genome shotgun (WGS) entry which is preliminary data.</text>
</comment>
<sequence length="128" mass="14407">MKNIITVICVSIFPTLLWANTSSWQCKNTINEVKCKNKTCHSGAVLDSSFKVSIQDHSKVKVCTQNKCWNGQAVSQKKSHHALYTIKQFGWTTQNNPNAEYTLGVNHNTNSLYLQGENQAHPLQCQLV</sequence>
<dbReference type="Proteomes" id="UP000473854">
    <property type="component" value="Unassembled WGS sequence"/>
</dbReference>
<feature type="chain" id="PRO_5026690398" description="Secreted protein" evidence="1">
    <location>
        <begin position="20"/>
        <end position="128"/>
    </location>
</feature>
<evidence type="ECO:0000256" key="1">
    <source>
        <dbReference type="SAM" id="SignalP"/>
    </source>
</evidence>
<accession>A0A6L6GFE7</accession>
<protein>
    <recommendedName>
        <fullName evidence="4">Secreted protein</fullName>
    </recommendedName>
</protein>
<dbReference type="EMBL" id="WLYL01000016">
    <property type="protein sequence ID" value="MTD11146.1"/>
    <property type="molecule type" value="Genomic_DNA"/>
</dbReference>
<feature type="signal peptide" evidence="1">
    <location>
        <begin position="1"/>
        <end position="19"/>
    </location>
</feature>
<gene>
    <name evidence="2" type="ORF">GIX10_06790</name>
</gene>
<proteinExistence type="predicted"/>
<name>A0A6L6GFE7_9GAMM</name>
<reference evidence="2 3" key="1">
    <citation type="submission" date="2019-11" db="EMBL/GenBank/DDBJ databases">
        <authorList>
            <person name="An D."/>
        </authorList>
    </citation>
    <scope>NUCLEOTIDE SEQUENCE [LARGE SCALE GENOMIC DNA]</scope>
    <source>
        <strain evidence="2 3">YIM 103518</strain>
    </source>
</reference>
<keyword evidence="1" id="KW-0732">Signal</keyword>